<evidence type="ECO:0000313" key="1">
    <source>
        <dbReference type="EMBL" id="PQJ62825.1"/>
    </source>
</evidence>
<evidence type="ECO:0008006" key="3">
    <source>
        <dbReference type="Google" id="ProtNLM"/>
    </source>
</evidence>
<name>A0A2S7VLL1_PHOAN</name>
<accession>A0A2S7VLL1</accession>
<dbReference type="PROSITE" id="PS51257">
    <property type="entry name" value="PROKAR_LIPOPROTEIN"/>
    <property type="match status" value="1"/>
</dbReference>
<reference evidence="1 2" key="1">
    <citation type="submission" date="2016-12" db="EMBL/GenBank/DDBJ databases">
        <title>Diversity of luminous bacteria.</title>
        <authorList>
            <person name="Yoshizawa S."/>
            <person name="Kogure K."/>
        </authorList>
    </citation>
    <scope>NUCLEOTIDE SEQUENCE [LARGE SCALE GENOMIC DNA]</scope>
    <source>
        <strain evidence="1 2">LC1-200</strain>
    </source>
</reference>
<protein>
    <recommendedName>
        <fullName evidence="3">Lipoprotein</fullName>
    </recommendedName>
</protein>
<dbReference type="RefSeq" id="WP_105062590.1">
    <property type="nucleotide sequence ID" value="NZ_MSCJ01000003.1"/>
</dbReference>
<proteinExistence type="predicted"/>
<organism evidence="1 2">
    <name type="scientific">Photobacterium angustum</name>
    <dbReference type="NCBI Taxonomy" id="661"/>
    <lineage>
        <taxon>Bacteria</taxon>
        <taxon>Pseudomonadati</taxon>
        <taxon>Pseudomonadota</taxon>
        <taxon>Gammaproteobacteria</taxon>
        <taxon>Vibrionales</taxon>
        <taxon>Vibrionaceae</taxon>
        <taxon>Photobacterium</taxon>
    </lineage>
</organism>
<comment type="caution">
    <text evidence="1">The sequence shown here is derived from an EMBL/GenBank/DDBJ whole genome shotgun (WGS) entry which is preliminary data.</text>
</comment>
<dbReference type="OrthoDB" id="5822441at2"/>
<sequence>MKLIPTPIIVLSLFLLVGCVTESVRVVPKKVSVNAGIDFNPCGSEVKGYQFSPQGMITISCVNGMVYSVRNQKELKKLKENVIKCQENGINDYSVCLTVKRNKIKDEIKSKN</sequence>
<dbReference type="EMBL" id="MSCJ01000003">
    <property type="protein sequence ID" value="PQJ62825.1"/>
    <property type="molecule type" value="Genomic_DNA"/>
</dbReference>
<gene>
    <name evidence="1" type="ORF">BTO08_21685</name>
</gene>
<evidence type="ECO:0000313" key="2">
    <source>
        <dbReference type="Proteomes" id="UP000238730"/>
    </source>
</evidence>
<dbReference type="Proteomes" id="UP000238730">
    <property type="component" value="Unassembled WGS sequence"/>
</dbReference>
<dbReference type="AlphaFoldDB" id="A0A2S7VLL1"/>